<dbReference type="AlphaFoldDB" id="A0A432E089"/>
<evidence type="ECO:0000313" key="1">
    <source>
        <dbReference type="EMBL" id="RTZ49893.1"/>
    </source>
</evidence>
<comment type="caution">
    <text evidence="1">The sequence shown here is derived from an EMBL/GenBank/DDBJ whole genome shotgun (WGS) entry which is preliminary data.</text>
</comment>
<protein>
    <submittedName>
        <fullName evidence="1">Uncharacterized protein</fullName>
    </submittedName>
</protein>
<organism evidence="1 2">
    <name type="scientific">Chryseobacterium arthrosphaerae</name>
    <dbReference type="NCBI Taxonomy" id="651561"/>
    <lineage>
        <taxon>Bacteria</taxon>
        <taxon>Pseudomonadati</taxon>
        <taxon>Bacteroidota</taxon>
        <taxon>Flavobacteriia</taxon>
        <taxon>Flavobacteriales</taxon>
        <taxon>Weeksellaceae</taxon>
        <taxon>Chryseobacterium group</taxon>
        <taxon>Chryseobacterium</taxon>
    </lineage>
</organism>
<gene>
    <name evidence="1" type="ORF">EJ377_06980</name>
</gene>
<dbReference type="EMBL" id="RYFC01000001">
    <property type="protein sequence ID" value="RTZ49893.1"/>
    <property type="molecule type" value="Genomic_DNA"/>
</dbReference>
<proteinExistence type="predicted"/>
<dbReference type="Proteomes" id="UP000276953">
    <property type="component" value="Unassembled WGS sequence"/>
</dbReference>
<accession>A0A432E089</accession>
<evidence type="ECO:0000313" key="2">
    <source>
        <dbReference type="Proteomes" id="UP000276953"/>
    </source>
</evidence>
<dbReference type="InterPro" id="IPR027417">
    <property type="entry name" value="P-loop_NTPase"/>
</dbReference>
<reference evidence="1 2" key="1">
    <citation type="submission" date="2018-12" db="EMBL/GenBank/DDBJ databases">
        <title>Draft Genome Sequence of Chryseobacterium arthrosphaerae strain ED882-96 Isolated from the Blood of a Patient with Liver Cirrhosis in Taiwan.</title>
        <authorList>
            <person name="Lin J.-N."/>
            <person name="Lai C.-H."/>
            <person name="Yang C.-H."/>
            <person name="Huang Y.-H."/>
        </authorList>
    </citation>
    <scope>NUCLEOTIDE SEQUENCE [LARGE SCALE GENOMIC DNA]</scope>
    <source>
        <strain evidence="1 2">ED882-96</strain>
    </source>
</reference>
<dbReference type="Gene3D" id="3.40.50.300">
    <property type="entry name" value="P-loop containing nucleotide triphosphate hydrolases"/>
    <property type="match status" value="1"/>
</dbReference>
<dbReference type="SUPFAM" id="SSF52540">
    <property type="entry name" value="P-loop containing nucleoside triphosphate hydrolases"/>
    <property type="match status" value="1"/>
</dbReference>
<name>A0A432E089_9FLAO</name>
<sequence>MKKKLTKEVFGIQREVPLNYIEREADKVFNDSLDRRHHVVIFGSSKQGKTCLRKKNLENKEYITVHCDNKMDLYNLNINILKQAGFTVQVSERKTINGKAKVKVGFGWNLFGRADIETELEGEKGNEKEYKPLELDPEDVNDIINALKSLDFKKYIVIEDFHYLKDETQVDFAIELKAFHENSDLTFIIVGVWLEENRLIALNGDLSGRIKSVNADEWTDENLDKLISTGEALLNIQIPEEAKKYLIERSLNNVYVVQEVCYELCLANELLEQADSKKILNCENLEALLTKVISQHSGRYHNLITNISEGFQATELEMHKWIMYAILKAEIEKLESGLKRSEINSLLQNNHPRKDLLNPGNLTQALKSITSLQVKKNTIPIIIDYDSSNLKLSIVDKGFIIWLSDQDRDELISELGLS</sequence>